<dbReference type="EMBL" id="JALKCH010000001">
    <property type="protein sequence ID" value="MCK0195628.1"/>
    <property type="molecule type" value="Genomic_DNA"/>
</dbReference>
<keyword evidence="3" id="KW-1185">Reference proteome</keyword>
<evidence type="ECO:0008006" key="4">
    <source>
        <dbReference type="Google" id="ProtNLM"/>
    </source>
</evidence>
<accession>A0ABT0D6Q1</accession>
<evidence type="ECO:0000313" key="3">
    <source>
        <dbReference type="Proteomes" id="UP001203284"/>
    </source>
</evidence>
<keyword evidence="1" id="KW-0812">Transmembrane</keyword>
<proteinExistence type="predicted"/>
<gene>
    <name evidence="2" type="ORF">MWN34_01750</name>
</gene>
<keyword evidence="1" id="KW-1133">Transmembrane helix</keyword>
<name>A0ABT0D6Q1_9HYPH</name>
<evidence type="ECO:0000256" key="1">
    <source>
        <dbReference type="SAM" id="Phobius"/>
    </source>
</evidence>
<feature type="transmembrane region" description="Helical" evidence="1">
    <location>
        <begin position="60"/>
        <end position="80"/>
    </location>
</feature>
<dbReference type="Proteomes" id="UP001203284">
    <property type="component" value="Unassembled WGS sequence"/>
</dbReference>
<keyword evidence="1" id="KW-0472">Membrane</keyword>
<sequence length="81" mass="8999">MGLDTGGFTFLAAATALFTLIGLLEWFVLPSFMERSIRSSREGRRLPREQLDGIVRWWKTVIRVVAVSMPLVGFGLASLAD</sequence>
<comment type="caution">
    <text evidence="2">The sequence shown here is derived from an EMBL/GenBank/DDBJ whole genome shotgun (WGS) entry which is preliminary data.</text>
</comment>
<evidence type="ECO:0000313" key="2">
    <source>
        <dbReference type="EMBL" id="MCK0195628.1"/>
    </source>
</evidence>
<reference evidence="2 3" key="1">
    <citation type="submission" date="2022-04" db="EMBL/GenBank/DDBJ databases">
        <authorList>
            <person name="Grouzdev D.S."/>
            <person name="Pantiukh K.S."/>
            <person name="Krutkina M.S."/>
        </authorList>
    </citation>
    <scope>NUCLEOTIDE SEQUENCE [LARGE SCALE GENOMIC DNA]</scope>
    <source>
        <strain evidence="2 3">6x-1</strain>
    </source>
</reference>
<protein>
    <recommendedName>
        <fullName evidence="4">DUF1772 domain-containing protein</fullName>
    </recommendedName>
</protein>
<dbReference type="RefSeq" id="WP_247025920.1">
    <property type="nucleotide sequence ID" value="NZ_JALKCH010000001.1"/>
</dbReference>
<organism evidence="2 3">
    <name type="scientific">Ancylobacter crimeensis</name>
    <dbReference type="NCBI Taxonomy" id="2579147"/>
    <lineage>
        <taxon>Bacteria</taxon>
        <taxon>Pseudomonadati</taxon>
        <taxon>Pseudomonadota</taxon>
        <taxon>Alphaproteobacteria</taxon>
        <taxon>Hyphomicrobiales</taxon>
        <taxon>Xanthobacteraceae</taxon>
        <taxon>Ancylobacter</taxon>
    </lineage>
</organism>
<feature type="transmembrane region" description="Helical" evidence="1">
    <location>
        <begin position="6"/>
        <end position="29"/>
    </location>
</feature>